<feature type="compositionally biased region" description="Basic and acidic residues" evidence="2">
    <location>
        <begin position="32"/>
        <end position="47"/>
    </location>
</feature>
<feature type="region of interest" description="Disordered" evidence="2">
    <location>
        <begin position="24"/>
        <end position="47"/>
    </location>
</feature>
<evidence type="ECO:0000256" key="3">
    <source>
        <dbReference type="SAM" id="SignalP"/>
    </source>
</evidence>
<dbReference type="PANTHER" id="PTHR36571">
    <property type="entry name" value="PROTEIN YGIW"/>
    <property type="match status" value="1"/>
</dbReference>
<dbReference type="InterPro" id="IPR005220">
    <property type="entry name" value="CarO-like"/>
</dbReference>
<keyword evidence="1 3" id="KW-0732">Signal</keyword>
<evidence type="ECO:0000256" key="1">
    <source>
        <dbReference type="ARBA" id="ARBA00022729"/>
    </source>
</evidence>
<dbReference type="EMBL" id="JAODIM010000043">
    <property type="protein sequence ID" value="MCU5780302.1"/>
    <property type="molecule type" value="Genomic_DNA"/>
</dbReference>
<proteinExistence type="predicted"/>
<accession>A0A9J6PUF2</accession>
<feature type="chain" id="PRO_5039891372" evidence="3">
    <location>
        <begin position="20"/>
        <end position="131"/>
    </location>
</feature>
<dbReference type="Pfam" id="PF04076">
    <property type="entry name" value="BOF"/>
    <property type="match status" value="1"/>
</dbReference>
<dbReference type="Proteomes" id="UP001064262">
    <property type="component" value="Unassembled WGS sequence"/>
</dbReference>
<dbReference type="RefSeq" id="WP_267144539.1">
    <property type="nucleotide sequence ID" value="NZ_JAODIL010000081.1"/>
</dbReference>
<dbReference type="Gene3D" id="2.40.50.200">
    <property type="entry name" value="Bacterial OB-fold"/>
    <property type="match status" value="1"/>
</dbReference>
<organism evidence="4 5">
    <name type="scientific">Winslowiella arboricola</name>
    <dbReference type="NCBI Taxonomy" id="2978220"/>
    <lineage>
        <taxon>Bacteria</taxon>
        <taxon>Pseudomonadati</taxon>
        <taxon>Pseudomonadota</taxon>
        <taxon>Gammaproteobacteria</taxon>
        <taxon>Enterobacterales</taxon>
        <taxon>Erwiniaceae</taxon>
        <taxon>Winslowiella</taxon>
    </lineage>
</organism>
<name>A0A9J6PUF2_9GAMM</name>
<evidence type="ECO:0000313" key="4">
    <source>
        <dbReference type="EMBL" id="MCU5780302.1"/>
    </source>
</evidence>
<dbReference type="InterPro" id="IPR036700">
    <property type="entry name" value="BOBF_sf"/>
</dbReference>
<keyword evidence="5" id="KW-1185">Reference proteome</keyword>
<gene>
    <name evidence="4" type="ORF">N5923_22665</name>
</gene>
<reference evidence="4" key="1">
    <citation type="submission" date="2022-09" db="EMBL/GenBank/DDBJ databases">
        <title>Winslowiella arboricola sp. nov., isolated from bleeding cankers on broadleaf hosts.</title>
        <authorList>
            <person name="Brady C."/>
            <person name="Kaur S."/>
            <person name="Crampton B."/>
            <person name="Maddock D."/>
            <person name="Arnold D."/>
            <person name="Denman S."/>
        </authorList>
    </citation>
    <scope>NUCLEOTIDE SEQUENCE</scope>
    <source>
        <strain evidence="4">BAC 15a-03b</strain>
    </source>
</reference>
<dbReference type="PANTHER" id="PTHR36571:SF2">
    <property type="entry name" value="PERIPLASMIC PROTEIN"/>
    <property type="match status" value="1"/>
</dbReference>
<evidence type="ECO:0000256" key="2">
    <source>
        <dbReference type="SAM" id="MobiDB-lite"/>
    </source>
</evidence>
<dbReference type="AlphaFoldDB" id="A0A9J6PUF2"/>
<dbReference type="NCBIfam" id="NF033674">
    <property type="entry name" value="stress_OB_fold"/>
    <property type="match status" value="1"/>
</dbReference>
<sequence>MKKSFLIASLIALNFSVVAAETGGFKAGDTPPPKHEQDAGYKGTEDTRENTVNRIRDLRDGAWVTLEGNIIKQHQQERYAFRDKTETIDIVVPQSAWKGKEFGAEDLVRISGRVHGQGKSTIINVEQISEP</sequence>
<dbReference type="SUPFAM" id="SSF101756">
    <property type="entry name" value="Hypothetical protein YgiW"/>
    <property type="match status" value="1"/>
</dbReference>
<feature type="signal peptide" evidence="3">
    <location>
        <begin position="1"/>
        <end position="19"/>
    </location>
</feature>
<evidence type="ECO:0000313" key="5">
    <source>
        <dbReference type="Proteomes" id="UP001064262"/>
    </source>
</evidence>
<protein>
    <submittedName>
        <fullName evidence="4">NirD/YgiW/YdeI family stress tolerance protein</fullName>
    </submittedName>
</protein>
<comment type="caution">
    <text evidence="4">The sequence shown here is derived from an EMBL/GenBank/DDBJ whole genome shotgun (WGS) entry which is preliminary data.</text>
</comment>